<feature type="active site" description="Proton donor" evidence="6">
    <location>
        <position position="360"/>
    </location>
</feature>
<evidence type="ECO:0000256" key="1">
    <source>
        <dbReference type="ARBA" id="ARBA00011063"/>
    </source>
</evidence>
<reference evidence="8 9" key="1">
    <citation type="submission" date="2018-06" db="EMBL/GenBank/DDBJ databases">
        <authorList>
            <consortium name="Pathogen Informatics"/>
            <person name="Doyle S."/>
        </authorList>
    </citation>
    <scope>NUCLEOTIDE SEQUENCE [LARGE SCALE GENOMIC DNA]</scope>
    <source>
        <strain evidence="8 9">NCTC9073</strain>
    </source>
</reference>
<dbReference type="CDD" id="cd16343">
    <property type="entry name" value="LMWPTP"/>
    <property type="match status" value="1"/>
</dbReference>
<dbReference type="InterPro" id="IPR049712">
    <property type="entry name" value="Poly_export"/>
</dbReference>
<dbReference type="SMART" id="SM00226">
    <property type="entry name" value="LMWPc"/>
    <property type="match status" value="1"/>
</dbReference>
<dbReference type="Pfam" id="PF22461">
    <property type="entry name" value="SLBB_2"/>
    <property type="match status" value="2"/>
</dbReference>
<feature type="domain" description="Phosphotyrosine protein phosphatase I" evidence="7">
    <location>
        <begin position="248"/>
        <end position="386"/>
    </location>
</feature>
<dbReference type="PANTHER" id="PTHR33619:SF3">
    <property type="entry name" value="POLYSACCHARIDE EXPORT PROTEIN GFCE-RELATED"/>
    <property type="match status" value="1"/>
</dbReference>
<evidence type="ECO:0000256" key="6">
    <source>
        <dbReference type="PIRSR" id="PIRSR617867-1"/>
    </source>
</evidence>
<evidence type="ECO:0000256" key="5">
    <source>
        <dbReference type="ARBA" id="ARBA00051722"/>
    </source>
</evidence>
<dbReference type="NCBIfam" id="NF011658">
    <property type="entry name" value="PRK15078.1"/>
    <property type="match status" value="1"/>
</dbReference>
<dbReference type="NCBIfam" id="NF008486">
    <property type="entry name" value="PRK11391.1"/>
    <property type="match status" value="1"/>
</dbReference>
<dbReference type="InterPro" id="IPR054765">
    <property type="entry name" value="SLBB_dom"/>
</dbReference>
<dbReference type="PANTHER" id="PTHR33619">
    <property type="entry name" value="POLYSACCHARIDE EXPORT PROTEIN GFCE-RELATED"/>
    <property type="match status" value="1"/>
</dbReference>
<evidence type="ECO:0000313" key="8">
    <source>
        <dbReference type="EMBL" id="SPX10797.1"/>
    </source>
</evidence>
<accession>A0A2X1N858</accession>
<dbReference type="EMBL" id="UASD01000008">
    <property type="protein sequence ID" value="SPX10797.1"/>
    <property type="molecule type" value="Genomic_DNA"/>
</dbReference>
<dbReference type="EC" id="3.1.3.48" evidence="2"/>
<evidence type="ECO:0000256" key="2">
    <source>
        <dbReference type="ARBA" id="ARBA00013064"/>
    </source>
</evidence>
<dbReference type="InterPro" id="IPR036196">
    <property type="entry name" value="Ptyr_pPase_sf"/>
</dbReference>
<dbReference type="FunFam" id="3.40.50.2300:FF:000041">
    <property type="entry name" value="Low molecular weight protein-tyrosine-phosphatase"/>
    <property type="match status" value="1"/>
</dbReference>
<dbReference type="AlphaFoldDB" id="A0A2X1N858"/>
<evidence type="ECO:0000256" key="3">
    <source>
        <dbReference type="ARBA" id="ARBA00022801"/>
    </source>
</evidence>
<name>A0A2X1N858_ECOLX</name>
<protein>
    <recommendedName>
        <fullName evidence="2">protein-tyrosine-phosphatase</fullName>
        <ecNumber evidence="2">3.1.3.48</ecNumber>
    </recommendedName>
</protein>
<dbReference type="SUPFAM" id="SSF52788">
    <property type="entry name" value="Phosphotyrosine protein phosphatases I"/>
    <property type="match status" value="1"/>
</dbReference>
<dbReference type="InterPro" id="IPR023485">
    <property type="entry name" value="Ptyr_pPase"/>
</dbReference>
<dbReference type="Gene3D" id="3.30.1950.10">
    <property type="entry name" value="wza like domain"/>
    <property type="match status" value="1"/>
</dbReference>
<comment type="catalytic activity">
    <reaction evidence="5">
        <text>O-phospho-L-tyrosyl-[protein] + H2O = L-tyrosyl-[protein] + phosphate</text>
        <dbReference type="Rhea" id="RHEA:10684"/>
        <dbReference type="Rhea" id="RHEA-COMP:10136"/>
        <dbReference type="Rhea" id="RHEA-COMP:20101"/>
        <dbReference type="ChEBI" id="CHEBI:15377"/>
        <dbReference type="ChEBI" id="CHEBI:43474"/>
        <dbReference type="ChEBI" id="CHEBI:46858"/>
        <dbReference type="ChEBI" id="CHEBI:61978"/>
        <dbReference type="EC" id="3.1.3.48"/>
    </reaction>
</comment>
<evidence type="ECO:0000256" key="4">
    <source>
        <dbReference type="ARBA" id="ARBA00022912"/>
    </source>
</evidence>
<comment type="similarity">
    <text evidence="1">Belongs to the low molecular weight phosphotyrosine protein phosphatase family.</text>
</comment>
<organism evidence="8 9">
    <name type="scientific">Escherichia coli</name>
    <dbReference type="NCBI Taxonomy" id="562"/>
    <lineage>
        <taxon>Bacteria</taxon>
        <taxon>Pseudomonadati</taxon>
        <taxon>Pseudomonadota</taxon>
        <taxon>Gammaproteobacteria</taxon>
        <taxon>Enterobacterales</taxon>
        <taxon>Enterobacteriaceae</taxon>
        <taxon>Escherichia</taxon>
    </lineage>
</organism>
<evidence type="ECO:0000313" key="9">
    <source>
        <dbReference type="Proteomes" id="UP000250780"/>
    </source>
</evidence>
<dbReference type="Gene3D" id="3.10.560.10">
    <property type="entry name" value="Outer membrane lipoprotein wza domain like"/>
    <property type="match status" value="2"/>
</dbReference>
<gene>
    <name evidence="8" type="primary">etp</name>
    <name evidence="8" type="ORF">NCTC9073_02110</name>
</gene>
<dbReference type="Proteomes" id="UP000250780">
    <property type="component" value="Unassembled WGS sequence"/>
</dbReference>
<dbReference type="GO" id="GO:0015159">
    <property type="term" value="F:polysaccharide transmembrane transporter activity"/>
    <property type="evidence" value="ECO:0007669"/>
    <property type="project" value="InterPro"/>
</dbReference>
<keyword evidence="3 8" id="KW-0378">Hydrolase</keyword>
<feature type="active site" evidence="6">
    <location>
        <position position="260"/>
    </location>
</feature>
<dbReference type="Gene3D" id="3.40.50.2300">
    <property type="match status" value="1"/>
</dbReference>
<proteinExistence type="inferred from homology"/>
<feature type="active site" description="Nucleophile" evidence="6">
    <location>
        <position position="254"/>
    </location>
</feature>
<dbReference type="GO" id="GO:0004725">
    <property type="term" value="F:protein tyrosine phosphatase activity"/>
    <property type="evidence" value="ECO:0007669"/>
    <property type="project" value="UniProtKB-EC"/>
</dbReference>
<dbReference type="InterPro" id="IPR017867">
    <property type="entry name" value="Tyr_phospatase_low_mol_wt"/>
</dbReference>
<dbReference type="PRINTS" id="PR00719">
    <property type="entry name" value="LMWPTPASE"/>
</dbReference>
<dbReference type="Pfam" id="PF01451">
    <property type="entry name" value="LMWPc"/>
    <property type="match status" value="1"/>
</dbReference>
<dbReference type="Pfam" id="PF18412">
    <property type="entry name" value="Wza_C"/>
    <property type="match status" value="1"/>
</dbReference>
<evidence type="ECO:0000259" key="7">
    <source>
        <dbReference type="SMART" id="SM00226"/>
    </source>
</evidence>
<keyword evidence="4" id="KW-0904">Protein phosphatase</keyword>
<dbReference type="Gene3D" id="1.20.5.70">
    <property type="match status" value="1"/>
</dbReference>
<sequence length="389" mass="42897">MAGKTLTQVRNEITARLDSVIESPQVDVSVAAFRSQKAYVTGEVSKSGQQPITNIPLTIMDAINAAGGLTADADWRNVVLTQNGVKTKVNLYALMQRGDLRQNKLLHPGDILFIPRNDDLKVFVMGEVGKQSTLKMDRSGMTLAEALGNAEGMNQDVADATGIFVIRATQNKQNGKIANIYQLNAKDASAMILGTEFQLEPYDIVYVTTAPLARWNRVISLLVPTISGVHDLTETSRWIQTMAQLKFNSILVVCTGNICRSPIGERLLRKRLPGVKVKSAVFMVWVKHPADATAADVAANHGVSLEGHAGRKLTAEMARNYDLILAMESEHIAQVTAIAPEVRGKTMLFGQWLEQKEIPDPYRKSQDAFEHVYGMLERASQEWAKRLSR</sequence>
<dbReference type="InterPro" id="IPR040716">
    <property type="entry name" value="Wza_C"/>
</dbReference>